<feature type="domain" description="GST C-terminal" evidence="2">
    <location>
        <begin position="86"/>
        <end position="209"/>
    </location>
</feature>
<dbReference type="GO" id="GO:0016740">
    <property type="term" value="F:transferase activity"/>
    <property type="evidence" value="ECO:0007669"/>
    <property type="project" value="UniProtKB-KW"/>
</dbReference>
<dbReference type="InterPro" id="IPR036249">
    <property type="entry name" value="Thioredoxin-like_sf"/>
</dbReference>
<dbReference type="SFLD" id="SFLDS00019">
    <property type="entry name" value="Glutathione_Transferase_(cytos"/>
    <property type="match status" value="1"/>
</dbReference>
<gene>
    <name evidence="3" type="ORF">SUH3_23030</name>
</gene>
<dbReference type="Proteomes" id="UP000027746">
    <property type="component" value="Unassembled WGS sequence"/>
</dbReference>
<accession>A0A073IZ39</accession>
<name>A0A073IZ39_9RHOB</name>
<dbReference type="InterPro" id="IPR004045">
    <property type="entry name" value="Glutathione_S-Trfase_N"/>
</dbReference>
<proteinExistence type="predicted"/>
<dbReference type="PROSITE" id="PS50405">
    <property type="entry name" value="GST_CTER"/>
    <property type="match status" value="1"/>
</dbReference>
<dbReference type="SFLD" id="SFLDG00358">
    <property type="entry name" value="Main_(cytGST)"/>
    <property type="match status" value="1"/>
</dbReference>
<evidence type="ECO:0000259" key="2">
    <source>
        <dbReference type="PROSITE" id="PS50405"/>
    </source>
</evidence>
<dbReference type="InterPro" id="IPR004046">
    <property type="entry name" value="GST_C"/>
</dbReference>
<sequence length="209" mass="23147">MIFYDCSTAPSPRRARMFLAEKRLTPETHDISIAKGEQLGEAFRAVNPRATLPVLITDAGTTLTENLAIAMYLEDTHPEPPLIGTTPDERAEILQWNAICESQGAAAVAEVLRNSNPHMKNRAIPGPANFEQIPELAERGRVRVGLFKDMLEQRLAVSAYLAGDAFTFADISAFVFSDFARVIKMGVTDETPNLMRWYEAIKARPSARV</sequence>
<organism evidence="3 4">
    <name type="scientific">Pseudosulfitobacter pseudonitzschiae</name>
    <dbReference type="NCBI Taxonomy" id="1402135"/>
    <lineage>
        <taxon>Bacteria</taxon>
        <taxon>Pseudomonadati</taxon>
        <taxon>Pseudomonadota</taxon>
        <taxon>Alphaproteobacteria</taxon>
        <taxon>Rhodobacterales</taxon>
        <taxon>Roseobacteraceae</taxon>
        <taxon>Pseudosulfitobacter</taxon>
    </lineage>
</organism>
<dbReference type="InterPro" id="IPR034345">
    <property type="entry name" value="Gtt2-like_N"/>
</dbReference>
<dbReference type="PANTHER" id="PTHR44051">
    <property type="entry name" value="GLUTATHIONE S-TRANSFERASE-RELATED"/>
    <property type="match status" value="1"/>
</dbReference>
<feature type="domain" description="GST N-terminal" evidence="1">
    <location>
        <begin position="1"/>
        <end position="81"/>
    </location>
</feature>
<protein>
    <submittedName>
        <fullName evidence="3">Glutathione S-transferase</fullName>
    </submittedName>
</protein>
<reference evidence="3 4" key="1">
    <citation type="submission" date="2014-01" db="EMBL/GenBank/DDBJ databases">
        <title>Sulfitobacter sp. H3 (MCCC 1A00686) Genome Sequencing.</title>
        <authorList>
            <person name="Lai Q."/>
            <person name="Hong Z."/>
        </authorList>
    </citation>
    <scope>NUCLEOTIDE SEQUENCE [LARGE SCALE GENOMIC DNA]</scope>
    <source>
        <strain evidence="3 4">H3</strain>
    </source>
</reference>
<dbReference type="PANTHER" id="PTHR44051:SF8">
    <property type="entry name" value="GLUTATHIONE S-TRANSFERASE GSTA"/>
    <property type="match status" value="1"/>
</dbReference>
<dbReference type="RefSeq" id="WP_037927807.1">
    <property type="nucleotide sequence ID" value="NZ_CP054599.1"/>
</dbReference>
<keyword evidence="4" id="KW-1185">Reference proteome</keyword>
<dbReference type="InterPro" id="IPR040079">
    <property type="entry name" value="Glutathione_S-Trfase"/>
</dbReference>
<dbReference type="CDD" id="cd03051">
    <property type="entry name" value="GST_N_GTT2_like"/>
    <property type="match status" value="1"/>
</dbReference>
<evidence type="ECO:0000313" key="4">
    <source>
        <dbReference type="Proteomes" id="UP000027746"/>
    </source>
</evidence>
<dbReference type="PROSITE" id="PS50404">
    <property type="entry name" value="GST_NTER"/>
    <property type="match status" value="1"/>
</dbReference>
<dbReference type="Gene3D" id="3.40.30.10">
    <property type="entry name" value="Glutaredoxin"/>
    <property type="match status" value="1"/>
</dbReference>
<dbReference type="Pfam" id="PF00043">
    <property type="entry name" value="GST_C"/>
    <property type="match status" value="1"/>
</dbReference>
<dbReference type="InterPro" id="IPR010987">
    <property type="entry name" value="Glutathione-S-Trfase_C-like"/>
</dbReference>
<dbReference type="Gene3D" id="1.20.1050.10">
    <property type="match status" value="1"/>
</dbReference>
<dbReference type="SUPFAM" id="SSF52833">
    <property type="entry name" value="Thioredoxin-like"/>
    <property type="match status" value="1"/>
</dbReference>
<dbReference type="InterPro" id="IPR036282">
    <property type="entry name" value="Glutathione-S-Trfase_C_sf"/>
</dbReference>
<comment type="caution">
    <text evidence="3">The sequence shown here is derived from an EMBL/GenBank/DDBJ whole genome shotgun (WGS) entry which is preliminary data.</text>
</comment>
<evidence type="ECO:0000259" key="1">
    <source>
        <dbReference type="PROSITE" id="PS50404"/>
    </source>
</evidence>
<evidence type="ECO:0000313" key="3">
    <source>
        <dbReference type="EMBL" id="KEJ94984.1"/>
    </source>
</evidence>
<dbReference type="OrthoDB" id="9794721at2"/>
<dbReference type="EMBL" id="JAMD01000008">
    <property type="protein sequence ID" value="KEJ94984.1"/>
    <property type="molecule type" value="Genomic_DNA"/>
</dbReference>
<dbReference type="AlphaFoldDB" id="A0A073IZ39"/>
<dbReference type="SUPFAM" id="SSF47616">
    <property type="entry name" value="GST C-terminal domain-like"/>
    <property type="match status" value="1"/>
</dbReference>
<dbReference type="Pfam" id="PF13409">
    <property type="entry name" value="GST_N_2"/>
    <property type="match status" value="1"/>
</dbReference>
<dbReference type="GeneID" id="68868621"/>
<keyword evidence="3" id="KW-0808">Transferase</keyword>